<evidence type="ECO:0000256" key="5">
    <source>
        <dbReference type="ARBA" id="ARBA00022970"/>
    </source>
</evidence>
<gene>
    <name evidence="7" type="ORF">EOT10_18335</name>
</gene>
<sequence length="231" mass="24355">MLQLDGISAGYGGARVLRDVSLWLPPKSVVALLGTNGAGKTTLLRVASGLLAPTSGRLSVDGEDLTGKRAHTLARSGVCHVPEGRGVFPTLTVKENILIQAAGGDVGEAVERAVSVFPVLGQKLGQLAGSLSGGQQQMLALAHAYVTEADYVLLDEVSMGLAPVVVDEIFEFLGRLADDGRALLLVEQYVSRALELADYVYLMNRGRIEFAGEPGELDSDRLVAQYLGAHT</sequence>
<evidence type="ECO:0000313" key="7">
    <source>
        <dbReference type="EMBL" id="RVU23029.1"/>
    </source>
</evidence>
<comment type="caution">
    <text evidence="7">The sequence shown here is derived from an EMBL/GenBank/DDBJ whole genome shotgun (WGS) entry which is preliminary data.</text>
</comment>
<dbReference type="Proteomes" id="UP000283128">
    <property type="component" value="Unassembled WGS sequence"/>
</dbReference>
<keyword evidence="2" id="KW-0813">Transport</keyword>
<comment type="similarity">
    <text evidence="1">Belongs to the ABC transporter superfamily.</text>
</comment>
<accession>A0A437PLF1</accession>
<dbReference type="InterPro" id="IPR003593">
    <property type="entry name" value="AAA+_ATPase"/>
</dbReference>
<evidence type="ECO:0000256" key="3">
    <source>
        <dbReference type="ARBA" id="ARBA00022741"/>
    </source>
</evidence>
<dbReference type="Gene3D" id="3.40.50.300">
    <property type="entry name" value="P-loop containing nucleotide triphosphate hydrolases"/>
    <property type="match status" value="1"/>
</dbReference>
<evidence type="ECO:0000256" key="4">
    <source>
        <dbReference type="ARBA" id="ARBA00022840"/>
    </source>
</evidence>
<dbReference type="InterPro" id="IPR003439">
    <property type="entry name" value="ABC_transporter-like_ATP-bd"/>
</dbReference>
<dbReference type="GO" id="GO:0015658">
    <property type="term" value="F:branched-chain amino acid transmembrane transporter activity"/>
    <property type="evidence" value="ECO:0007669"/>
    <property type="project" value="TreeGrafter"/>
</dbReference>
<feature type="domain" description="ABC transporter" evidence="6">
    <location>
        <begin position="2"/>
        <end position="230"/>
    </location>
</feature>
<dbReference type="RefSeq" id="WP_127829313.1">
    <property type="nucleotide sequence ID" value="NZ_RZYA01000008.1"/>
</dbReference>
<protein>
    <submittedName>
        <fullName evidence="7">ABC transporter ATP-binding protein</fullName>
    </submittedName>
</protein>
<dbReference type="PANTHER" id="PTHR43820:SF4">
    <property type="entry name" value="HIGH-AFFINITY BRANCHED-CHAIN AMINO ACID TRANSPORT ATP-BINDING PROTEIN LIVF"/>
    <property type="match status" value="1"/>
</dbReference>
<organism evidence="7 8">
    <name type="scientific">Streptomyces antnestii</name>
    <dbReference type="NCBI Taxonomy" id="2494256"/>
    <lineage>
        <taxon>Bacteria</taxon>
        <taxon>Bacillati</taxon>
        <taxon>Actinomycetota</taxon>
        <taxon>Actinomycetes</taxon>
        <taxon>Kitasatosporales</taxon>
        <taxon>Streptomycetaceae</taxon>
        <taxon>Streptomyces</taxon>
    </lineage>
</organism>
<keyword evidence="8" id="KW-1185">Reference proteome</keyword>
<proteinExistence type="inferred from homology"/>
<keyword evidence="4 7" id="KW-0067">ATP-binding</keyword>
<dbReference type="InterPro" id="IPR052156">
    <property type="entry name" value="BCAA_Transport_ATP-bd_LivF"/>
</dbReference>
<keyword evidence="5" id="KW-0029">Amino-acid transport</keyword>
<evidence type="ECO:0000313" key="8">
    <source>
        <dbReference type="Proteomes" id="UP000283128"/>
    </source>
</evidence>
<reference evidence="7 8" key="1">
    <citation type="submission" date="2019-01" db="EMBL/GenBank/DDBJ databases">
        <title>Genome sequences of Streptomyces and Rhizobium isolates collected from root and soil.</title>
        <authorList>
            <person name="Chhettri S."/>
            <person name="Sevigny J.L."/>
            <person name="Sen A."/>
            <person name="Ennis N."/>
            <person name="Tisa L."/>
        </authorList>
    </citation>
    <scope>NUCLEOTIDE SEQUENCE [LARGE SCALE GENOMIC DNA]</scope>
    <source>
        <strain evidence="7 8">San01</strain>
    </source>
</reference>
<dbReference type="GO" id="GO:0005524">
    <property type="term" value="F:ATP binding"/>
    <property type="evidence" value="ECO:0007669"/>
    <property type="project" value="UniProtKB-KW"/>
</dbReference>
<dbReference type="AlphaFoldDB" id="A0A437PLF1"/>
<dbReference type="GO" id="GO:0016887">
    <property type="term" value="F:ATP hydrolysis activity"/>
    <property type="evidence" value="ECO:0007669"/>
    <property type="project" value="InterPro"/>
</dbReference>
<dbReference type="PANTHER" id="PTHR43820">
    <property type="entry name" value="HIGH-AFFINITY BRANCHED-CHAIN AMINO ACID TRANSPORT ATP-BINDING PROTEIN LIVF"/>
    <property type="match status" value="1"/>
</dbReference>
<keyword evidence="3" id="KW-0547">Nucleotide-binding</keyword>
<evidence type="ECO:0000259" key="6">
    <source>
        <dbReference type="PROSITE" id="PS50893"/>
    </source>
</evidence>
<evidence type="ECO:0000256" key="1">
    <source>
        <dbReference type="ARBA" id="ARBA00005417"/>
    </source>
</evidence>
<dbReference type="SMART" id="SM00382">
    <property type="entry name" value="AAA"/>
    <property type="match status" value="1"/>
</dbReference>
<dbReference type="GO" id="GO:0015807">
    <property type="term" value="P:L-amino acid transport"/>
    <property type="evidence" value="ECO:0007669"/>
    <property type="project" value="TreeGrafter"/>
</dbReference>
<dbReference type="InterPro" id="IPR027417">
    <property type="entry name" value="P-loop_NTPase"/>
</dbReference>
<name>A0A437PLF1_9ACTN</name>
<dbReference type="OrthoDB" id="5179231at2"/>
<dbReference type="EMBL" id="RZYA01000008">
    <property type="protein sequence ID" value="RVU23029.1"/>
    <property type="molecule type" value="Genomic_DNA"/>
</dbReference>
<dbReference type="Pfam" id="PF00005">
    <property type="entry name" value="ABC_tran"/>
    <property type="match status" value="1"/>
</dbReference>
<dbReference type="PROSITE" id="PS50893">
    <property type="entry name" value="ABC_TRANSPORTER_2"/>
    <property type="match status" value="1"/>
</dbReference>
<evidence type="ECO:0000256" key="2">
    <source>
        <dbReference type="ARBA" id="ARBA00022448"/>
    </source>
</evidence>
<dbReference type="CDD" id="cd03224">
    <property type="entry name" value="ABC_TM1139_LivF_branched"/>
    <property type="match status" value="1"/>
</dbReference>
<dbReference type="SUPFAM" id="SSF52540">
    <property type="entry name" value="P-loop containing nucleoside triphosphate hydrolases"/>
    <property type="match status" value="1"/>
</dbReference>